<dbReference type="GO" id="GO:0005886">
    <property type="term" value="C:plasma membrane"/>
    <property type="evidence" value="ECO:0007669"/>
    <property type="project" value="UniProtKB-SubCell"/>
</dbReference>
<accession>A0A6G8IMX5</accession>
<dbReference type="SUPFAM" id="SSF54523">
    <property type="entry name" value="Pili subunits"/>
    <property type="match status" value="1"/>
</dbReference>
<keyword evidence="7 8" id="KW-0472">Membrane</keyword>
<keyword evidence="2" id="KW-1003">Cell membrane</keyword>
<dbReference type="RefSeq" id="WP_166230304.1">
    <property type="nucleotide sequence ID" value="NZ_CP049989.1"/>
</dbReference>
<evidence type="ECO:0000256" key="2">
    <source>
        <dbReference type="ARBA" id="ARBA00022475"/>
    </source>
</evidence>
<name>A0A6G8IMX5_9BURK</name>
<dbReference type="PANTHER" id="PTHR39583:SF2">
    <property type="entry name" value="TYPE II SECRETION SYSTEM PROTEIN J"/>
    <property type="match status" value="1"/>
</dbReference>
<protein>
    <submittedName>
        <fullName evidence="9">Prepilin-type N-terminal cleavage/methylation domain-containing protein</fullName>
    </submittedName>
</protein>
<comment type="subcellular location">
    <subcellularLocation>
        <location evidence="1">Cell inner membrane</location>
        <topology evidence="1">Single-pass membrane protein</topology>
    </subcellularLocation>
</comment>
<keyword evidence="6 8" id="KW-1133">Transmembrane helix</keyword>
<dbReference type="InterPro" id="IPR012902">
    <property type="entry name" value="N_methyl_site"/>
</dbReference>
<dbReference type="NCBIfam" id="TIGR02532">
    <property type="entry name" value="IV_pilin_GFxxxE"/>
    <property type="match status" value="1"/>
</dbReference>
<dbReference type="InterPro" id="IPR045584">
    <property type="entry name" value="Pilin-like"/>
</dbReference>
<dbReference type="Pfam" id="PF07963">
    <property type="entry name" value="N_methyl"/>
    <property type="match status" value="1"/>
</dbReference>
<keyword evidence="10" id="KW-1185">Reference proteome</keyword>
<evidence type="ECO:0000313" key="10">
    <source>
        <dbReference type="Proteomes" id="UP000503162"/>
    </source>
</evidence>
<feature type="transmembrane region" description="Helical" evidence="8">
    <location>
        <begin position="20"/>
        <end position="40"/>
    </location>
</feature>
<dbReference type="InterPro" id="IPR051621">
    <property type="entry name" value="T2SS_protein_J"/>
</dbReference>
<organism evidence="9 10">
    <name type="scientific">Hydrogenophaga crocea</name>
    <dbReference type="NCBI Taxonomy" id="2716225"/>
    <lineage>
        <taxon>Bacteria</taxon>
        <taxon>Pseudomonadati</taxon>
        <taxon>Pseudomonadota</taxon>
        <taxon>Betaproteobacteria</taxon>
        <taxon>Burkholderiales</taxon>
        <taxon>Comamonadaceae</taxon>
        <taxon>Hydrogenophaga</taxon>
    </lineage>
</organism>
<evidence type="ECO:0000256" key="5">
    <source>
        <dbReference type="ARBA" id="ARBA00022692"/>
    </source>
</evidence>
<keyword evidence="5 8" id="KW-0812">Transmembrane</keyword>
<evidence type="ECO:0000256" key="8">
    <source>
        <dbReference type="SAM" id="Phobius"/>
    </source>
</evidence>
<dbReference type="EMBL" id="CP049989">
    <property type="protein sequence ID" value="QIM54385.1"/>
    <property type="molecule type" value="Genomic_DNA"/>
</dbReference>
<dbReference type="Proteomes" id="UP000503162">
    <property type="component" value="Chromosome"/>
</dbReference>
<keyword evidence="3" id="KW-0488">Methylation</keyword>
<evidence type="ECO:0000256" key="1">
    <source>
        <dbReference type="ARBA" id="ARBA00004377"/>
    </source>
</evidence>
<proteinExistence type="predicted"/>
<evidence type="ECO:0000256" key="3">
    <source>
        <dbReference type="ARBA" id="ARBA00022481"/>
    </source>
</evidence>
<dbReference type="KEGG" id="hcz:G9Q37_20580"/>
<dbReference type="PANTHER" id="PTHR39583">
    <property type="entry name" value="TYPE II SECRETION SYSTEM PROTEIN J-RELATED"/>
    <property type="match status" value="1"/>
</dbReference>
<evidence type="ECO:0000256" key="4">
    <source>
        <dbReference type="ARBA" id="ARBA00022519"/>
    </source>
</evidence>
<evidence type="ECO:0000256" key="6">
    <source>
        <dbReference type="ARBA" id="ARBA00022989"/>
    </source>
</evidence>
<dbReference type="GO" id="GO:0015628">
    <property type="term" value="P:protein secretion by the type II secretion system"/>
    <property type="evidence" value="ECO:0007669"/>
    <property type="project" value="TreeGrafter"/>
</dbReference>
<gene>
    <name evidence="9" type="ORF">G9Q37_20580</name>
</gene>
<reference evidence="9 10" key="1">
    <citation type="submission" date="2020-03" db="EMBL/GenBank/DDBJ databases">
        <title>Hydrogenophaga sp. nov. isolated from cyanobacterial mat.</title>
        <authorList>
            <person name="Thorat V."/>
            <person name="Kirdat K."/>
            <person name="Tiwarekar B."/>
            <person name="Costa E.D."/>
            <person name="Yadav A."/>
        </authorList>
    </citation>
    <scope>NUCLEOTIDE SEQUENCE [LARGE SCALE GENOMIC DNA]</scope>
    <source>
        <strain evidence="9 10">BA0156</strain>
    </source>
</reference>
<dbReference type="PROSITE" id="PS00409">
    <property type="entry name" value="PROKAR_NTER_METHYL"/>
    <property type="match status" value="1"/>
</dbReference>
<sequence length="247" mass="27009">MSPHTSRCVSPLPPRRARGFTLVELLVALVILSTIAILSWRAIDGMGRTQAITQSRANELLRLQSALGQWNADLDALIDTREVNPIDFNGQVLRLTRRDPMETGLDSRGIRVVAWALLPGAEGLRWSRWQSGPLRQRDELARAWQRASEWSAGRVNPGASGDTLASPTADSAIGLVRASAWQLYYHRGEAWTNPQSAADTVPASGDGYAPNANLPNGVRLQLTLAPELPLQGTLLRDWVRPTLEAAP</sequence>
<evidence type="ECO:0000313" key="9">
    <source>
        <dbReference type="EMBL" id="QIM54385.1"/>
    </source>
</evidence>
<keyword evidence="4" id="KW-0997">Cell inner membrane</keyword>
<dbReference type="AlphaFoldDB" id="A0A6G8IMX5"/>
<evidence type="ECO:0000256" key="7">
    <source>
        <dbReference type="ARBA" id="ARBA00023136"/>
    </source>
</evidence>